<evidence type="ECO:0000259" key="1">
    <source>
        <dbReference type="PROSITE" id="PS51186"/>
    </source>
</evidence>
<name>A0A1I2E1Q8_9BACI</name>
<dbReference type="InterPro" id="IPR000182">
    <property type="entry name" value="GNAT_dom"/>
</dbReference>
<dbReference type="AlphaFoldDB" id="A0A1I2E1Q8"/>
<feature type="domain" description="N-acetyltransferase" evidence="1">
    <location>
        <begin position="13"/>
        <end position="211"/>
    </location>
</feature>
<gene>
    <name evidence="2" type="ORF">SAMN05192532_10537</name>
</gene>
<reference evidence="2 3" key="1">
    <citation type="submission" date="2016-10" db="EMBL/GenBank/DDBJ databases">
        <authorList>
            <person name="de Groot N.N."/>
        </authorList>
    </citation>
    <scope>NUCLEOTIDE SEQUENCE [LARGE SCALE GENOMIC DNA]</scope>
    <source>
        <strain evidence="2 3">DSM 23995</strain>
    </source>
</reference>
<dbReference type="RefSeq" id="WP_245757890.1">
    <property type="nucleotide sequence ID" value="NZ_FONT01000005.1"/>
</dbReference>
<dbReference type="Pfam" id="PF00583">
    <property type="entry name" value="Acetyltransf_1"/>
    <property type="match status" value="1"/>
</dbReference>
<dbReference type="PROSITE" id="PS51186">
    <property type="entry name" value="GNAT"/>
    <property type="match status" value="1"/>
</dbReference>
<dbReference type="Gene3D" id="3.40.630.30">
    <property type="match status" value="1"/>
</dbReference>
<dbReference type="STRING" id="930128.SAMN05192532_10537"/>
<evidence type="ECO:0000313" key="2">
    <source>
        <dbReference type="EMBL" id="SFE86616.1"/>
    </source>
</evidence>
<keyword evidence="2" id="KW-0808">Transferase</keyword>
<protein>
    <submittedName>
        <fullName evidence="2">Acetyltransferase (GNAT) family protein</fullName>
    </submittedName>
</protein>
<organism evidence="2 3">
    <name type="scientific">Alteribacillus iranensis</name>
    <dbReference type="NCBI Taxonomy" id="930128"/>
    <lineage>
        <taxon>Bacteria</taxon>
        <taxon>Bacillati</taxon>
        <taxon>Bacillota</taxon>
        <taxon>Bacilli</taxon>
        <taxon>Bacillales</taxon>
        <taxon>Bacillaceae</taxon>
        <taxon>Alteribacillus</taxon>
    </lineage>
</organism>
<dbReference type="EMBL" id="FONT01000005">
    <property type="protein sequence ID" value="SFE86616.1"/>
    <property type="molecule type" value="Genomic_DNA"/>
</dbReference>
<dbReference type="SUPFAM" id="SSF55729">
    <property type="entry name" value="Acyl-CoA N-acyltransferases (Nat)"/>
    <property type="match status" value="1"/>
</dbReference>
<dbReference type="Proteomes" id="UP000199516">
    <property type="component" value="Unassembled WGS sequence"/>
</dbReference>
<keyword evidence="3" id="KW-1185">Reference proteome</keyword>
<dbReference type="InterPro" id="IPR016181">
    <property type="entry name" value="Acyl_CoA_acyltransferase"/>
</dbReference>
<accession>A0A1I2E1Q8</accession>
<sequence length="211" mass="24897">MQKEIKKPEEQNIIIRPVEKTDIPEIWELAVQSFGEGVAFKKEHYESQLKLFPEGQRCIEYDGKIVGASGSLIVSKSDWEREHHFEEICDEGYIRNHNPQGEHLYGIEVVVHPDYRDLKLGKKLYEERKKLCKKLGLKSIIIGGRIPFYYKYEDQYTPEEYAEKVIAREIYDPVMTFQLNNGFTFLRILKNYIPEDTESRTNASLMEWKND</sequence>
<evidence type="ECO:0000313" key="3">
    <source>
        <dbReference type="Proteomes" id="UP000199516"/>
    </source>
</evidence>
<dbReference type="GO" id="GO:0016747">
    <property type="term" value="F:acyltransferase activity, transferring groups other than amino-acyl groups"/>
    <property type="evidence" value="ECO:0007669"/>
    <property type="project" value="InterPro"/>
</dbReference>
<proteinExistence type="predicted"/>